<feature type="domain" description="Major capsid protein N-terminal" evidence="2">
    <location>
        <begin position="25"/>
        <end position="243"/>
    </location>
</feature>
<protein>
    <recommendedName>
        <fullName evidence="4">Major capsid protein N-terminal domain-containing protein</fullName>
    </recommendedName>
</protein>
<evidence type="ECO:0000313" key="3">
    <source>
        <dbReference type="EMBL" id="QHT18559.1"/>
    </source>
</evidence>
<evidence type="ECO:0008006" key="4">
    <source>
        <dbReference type="Google" id="ProtNLM"/>
    </source>
</evidence>
<organism evidence="3">
    <name type="scientific">viral metagenome</name>
    <dbReference type="NCBI Taxonomy" id="1070528"/>
    <lineage>
        <taxon>unclassified sequences</taxon>
        <taxon>metagenomes</taxon>
        <taxon>organismal metagenomes</taxon>
    </lineage>
</organism>
<evidence type="ECO:0000259" key="1">
    <source>
        <dbReference type="Pfam" id="PF04451"/>
    </source>
</evidence>
<dbReference type="Pfam" id="PF16903">
    <property type="entry name" value="Capsid_N"/>
    <property type="match status" value="1"/>
</dbReference>
<dbReference type="EMBL" id="MN739658">
    <property type="protein sequence ID" value="QHT18559.1"/>
    <property type="molecule type" value="Genomic_DNA"/>
</dbReference>
<reference evidence="3" key="1">
    <citation type="journal article" date="2020" name="Nature">
        <title>Giant virus diversity and host interactions through global metagenomics.</title>
        <authorList>
            <person name="Schulz F."/>
            <person name="Roux S."/>
            <person name="Paez-Espino D."/>
            <person name="Jungbluth S."/>
            <person name="Walsh D.A."/>
            <person name="Denef V.J."/>
            <person name="McMahon K.D."/>
            <person name="Konstantinidis K.T."/>
            <person name="Eloe-Fadrosh E.A."/>
            <person name="Kyrpides N.C."/>
            <person name="Woyke T."/>
        </authorList>
    </citation>
    <scope>NUCLEOTIDE SEQUENCE</scope>
    <source>
        <strain evidence="3">GVMAG-M-3300023174-47</strain>
    </source>
</reference>
<sequence length="579" mass="64644">MSGGLIQLVNRGAQDQLVCGNPSFTHFRSVYKRHTDFAMEQFELVFKTTNLRIPASGSLTLRATVDQIAQLVNDCYVVMTLPNIYSPVYPVTRGANANLNSNSQAIGYEFQWIRNIGYNMIKHASILINGQEIVRHTGEWMKLYADLNFDANKKAMVSQMVGNLPEVYDPANAYDRMNQYPHSISTMTDSAEPSIYGRVLNVPLHFWFCENVGAALPLGALQNSIVEIVVELANMYELFTIRDIRERINGQVNPNFGKRIAPDSSDSLMTMNNFLSPPTYAIPPAPSNPTLMYWNLNPFIEANYIFLNNAELAHINQTEHSFIIKQIDMVSANGQYGSSNDLALLMKNLCTQVVWVAQRSDRILANDVDNYTNWVDPYKPPIDTSGMTGMALSYTTGNDLSTAVSQRDILLESSIILDGRERFSYKQTYFFSQLENYRHQKGRTSTDIPGVYTYSFSLEPYSTQPSGHINGSMFNKTLLRNTYVQPPLVASSTNNSPPGPVCVLKSTLNLPNPTIVNPGATGPNGQLLYSPLDVISIVPNTQVANAVKTLQYNYTITAYVESYNYLRVMSGIANVVFSS</sequence>
<proteinExistence type="predicted"/>
<dbReference type="InterPro" id="IPR038519">
    <property type="entry name" value="MCP_C_sf"/>
</dbReference>
<name>A0A6C0DRI0_9ZZZZ</name>
<dbReference type="InterPro" id="IPR007542">
    <property type="entry name" value="MCP_C"/>
</dbReference>
<dbReference type="Gene3D" id="2.70.9.20">
    <property type="entry name" value="Major capsid protein Vp54"/>
    <property type="match status" value="1"/>
</dbReference>
<dbReference type="GO" id="GO:0005198">
    <property type="term" value="F:structural molecule activity"/>
    <property type="evidence" value="ECO:0007669"/>
    <property type="project" value="InterPro"/>
</dbReference>
<accession>A0A6C0DRI0</accession>
<feature type="domain" description="Major capsid protein C-terminal" evidence="1">
    <location>
        <begin position="314"/>
        <end position="482"/>
    </location>
</feature>
<dbReference type="InterPro" id="IPR016112">
    <property type="entry name" value="VP_dsDNA_II"/>
</dbReference>
<dbReference type="Gene3D" id="2.70.9.10">
    <property type="entry name" value="Adenovirus Type 2 Hexon, domain 4"/>
    <property type="match status" value="1"/>
</dbReference>
<dbReference type="InterPro" id="IPR031654">
    <property type="entry name" value="Capsid_N"/>
</dbReference>
<dbReference type="SUPFAM" id="SSF49749">
    <property type="entry name" value="Group II dsDNA viruses VP"/>
    <property type="match status" value="2"/>
</dbReference>
<evidence type="ECO:0000259" key="2">
    <source>
        <dbReference type="Pfam" id="PF16903"/>
    </source>
</evidence>
<dbReference type="Pfam" id="PF04451">
    <property type="entry name" value="Capsid_NCLDV"/>
    <property type="match status" value="1"/>
</dbReference>
<dbReference type="AlphaFoldDB" id="A0A6C0DRI0"/>